<dbReference type="PANTHER" id="PTHR30469">
    <property type="entry name" value="MULTIDRUG RESISTANCE PROTEIN MDTA"/>
    <property type="match status" value="1"/>
</dbReference>
<protein>
    <submittedName>
        <fullName evidence="2">Biotin/lipoyl-binding protein</fullName>
    </submittedName>
</protein>
<proteinExistence type="predicted"/>
<dbReference type="EMBL" id="JACYTN010000003">
    <property type="protein sequence ID" value="MBD8497907.1"/>
    <property type="molecule type" value="Genomic_DNA"/>
</dbReference>
<dbReference type="Gene3D" id="2.40.50.100">
    <property type="match status" value="1"/>
</dbReference>
<organism evidence="2 3">
    <name type="scientific">Paenibacillus arenosi</name>
    <dbReference type="NCBI Taxonomy" id="2774142"/>
    <lineage>
        <taxon>Bacteria</taxon>
        <taxon>Bacillati</taxon>
        <taxon>Bacillota</taxon>
        <taxon>Bacilli</taxon>
        <taxon>Bacillales</taxon>
        <taxon>Paenibacillaceae</taxon>
        <taxon>Paenibacillus</taxon>
    </lineage>
</organism>
<gene>
    <name evidence="2" type="ORF">IFO66_06255</name>
</gene>
<name>A0ABR9AV78_9BACL</name>
<dbReference type="RefSeq" id="WP_192024325.1">
    <property type="nucleotide sequence ID" value="NZ_JACYTN010000003.1"/>
</dbReference>
<accession>A0ABR9AV78</accession>
<keyword evidence="1" id="KW-0812">Transmembrane</keyword>
<evidence type="ECO:0000313" key="2">
    <source>
        <dbReference type="EMBL" id="MBD8497907.1"/>
    </source>
</evidence>
<keyword evidence="1" id="KW-1133">Transmembrane helix</keyword>
<evidence type="ECO:0000256" key="1">
    <source>
        <dbReference type="SAM" id="Phobius"/>
    </source>
</evidence>
<comment type="caution">
    <text evidence="2">The sequence shown here is derived from an EMBL/GenBank/DDBJ whole genome shotgun (WGS) entry which is preliminary data.</text>
</comment>
<feature type="transmembrane region" description="Helical" evidence="1">
    <location>
        <begin position="16"/>
        <end position="34"/>
    </location>
</feature>
<reference evidence="2 3" key="1">
    <citation type="submission" date="2020-09" db="EMBL/GenBank/DDBJ databases">
        <title>Paenibacillus sp. CAU 1523 isolated from sand of Haeundae Beach.</title>
        <authorList>
            <person name="Kim W."/>
        </authorList>
    </citation>
    <scope>NUCLEOTIDE SEQUENCE [LARGE SCALE GENOMIC DNA]</scope>
    <source>
        <strain evidence="2 3">CAU 1523</strain>
    </source>
</reference>
<sequence length="379" mass="41418">MITQPADQTLMGRKRYIRILFGLFIGLLIGFTLFSNTLKSLTLPKVALATVERGELVHTFQGGGTVKWRKESALSGAGGGKVKQVNVKVGQLVKKGQVLVVYDTKAIENQILDEKATLDKLTISTKEQENRYIEAYRSGDEINIQKARDHLKVSSIDKDVLQRKIEKLQEDLSVNGALTAVFDGVVTKVGAVEGLASTGEGPDIVLANQSLGFAVEFLAPVDAIGVLEKGAKLNVQLKGSHARQVEGRIEEIQDAEPLTSSGEDAGQTMYTAMKRLTVAIQDNALQGGEQAVVELTKTIDDVILVDNKAIHHEGDKRYIFSFEERNGPLGNAFYARKQYITIVDSNETQSAVTEGLFNQEQIIVESSAPLQEGDKIRIH</sequence>
<evidence type="ECO:0000313" key="3">
    <source>
        <dbReference type="Proteomes" id="UP000634529"/>
    </source>
</evidence>
<keyword evidence="3" id="KW-1185">Reference proteome</keyword>
<keyword evidence="1" id="KW-0472">Membrane</keyword>
<dbReference type="PANTHER" id="PTHR30469:SF15">
    <property type="entry name" value="HLYD FAMILY OF SECRETION PROTEINS"/>
    <property type="match status" value="1"/>
</dbReference>
<dbReference type="Gene3D" id="2.40.420.20">
    <property type="match status" value="1"/>
</dbReference>
<dbReference type="Proteomes" id="UP000634529">
    <property type="component" value="Unassembled WGS sequence"/>
</dbReference>